<comment type="domain">
    <text evidence="8">The twin CX3C motif contains 4 conserved Cys residues that form 2 disulfide bonds in the mitochondrial intermembrane space.</text>
</comment>
<evidence type="ECO:0000313" key="10">
    <source>
        <dbReference type="EMBL" id="CAB3266959.1"/>
    </source>
</evidence>
<dbReference type="GO" id="GO:0005743">
    <property type="term" value="C:mitochondrial inner membrane"/>
    <property type="evidence" value="ECO:0007669"/>
    <property type="project" value="UniProtKB-SubCell"/>
</dbReference>
<comment type="similarity">
    <text evidence="8">Belongs to the small Tim family.</text>
</comment>
<proteinExistence type="evidence at transcript level"/>
<gene>
    <name evidence="10" type="primary">Timm10b-001</name>
</gene>
<dbReference type="Gene3D" id="1.10.287.810">
    <property type="entry name" value="Mitochondrial import inner membrane translocase subunit tim13 like domains"/>
    <property type="match status" value="1"/>
</dbReference>
<sequence length="121" mass="13981">MDVTGANVDPGSQLRNVKDFLMIYNSLTEHCFMKCVTNLNYRSMTSIEQTCIMNCADVFTKGNQRFMRIFMEHTPEMVRKRNEEAEKQAKRAEMLLEASSQPPKVAEPMRSIDIDDNQLIL</sequence>
<comment type="subcellular location">
    <subcellularLocation>
        <location evidence="8">Mitochondrion inner membrane</location>
        <topology evidence="8">Peripheral membrane protein</topology>
        <orientation evidence="8">Intermembrane side</orientation>
    </subcellularLocation>
</comment>
<keyword evidence="3" id="KW-0862">Zinc</keyword>
<keyword evidence="5 8" id="KW-0811">Translocation</keyword>
<evidence type="ECO:0000256" key="2">
    <source>
        <dbReference type="ARBA" id="ARBA00022723"/>
    </source>
</evidence>
<keyword evidence="4 8" id="KW-0653">Protein transport</keyword>
<keyword evidence="8" id="KW-0472">Membrane</keyword>
<dbReference type="AlphaFoldDB" id="A0A6F9DUZ8"/>
<keyword evidence="2" id="KW-0479">Metal-binding</keyword>
<keyword evidence="8" id="KW-0999">Mitochondrion inner membrane</keyword>
<keyword evidence="8" id="KW-0143">Chaperone</keyword>
<dbReference type="EMBL" id="LR791097">
    <property type="protein sequence ID" value="CAB3266959.1"/>
    <property type="molecule type" value="mRNA"/>
</dbReference>
<accession>A0A6F9DUZ8</accession>
<evidence type="ECO:0000256" key="1">
    <source>
        <dbReference type="ARBA" id="ARBA00022448"/>
    </source>
</evidence>
<dbReference type="GO" id="GO:0015031">
    <property type="term" value="P:protein transport"/>
    <property type="evidence" value="ECO:0007669"/>
    <property type="project" value="UniProtKB-KW"/>
</dbReference>
<evidence type="ECO:0000256" key="7">
    <source>
        <dbReference type="ARBA" id="ARBA00023157"/>
    </source>
</evidence>
<evidence type="ECO:0000256" key="4">
    <source>
        <dbReference type="ARBA" id="ARBA00022927"/>
    </source>
</evidence>
<dbReference type="InterPro" id="IPR050673">
    <property type="entry name" value="Mito_inner_translocase_sub"/>
</dbReference>
<comment type="function">
    <text evidence="8">Mitochondrial intermembrane chaperone that participates in the import and insertion of some multi-pass transmembrane proteins into the mitochondrial inner membrane. Also required for the transfer of beta-barrel precursors from the TOM complex to the sorting and assembly machinery (SAM complex) of the outer membrane. Acts as a chaperone-like protein that protects the hydrophobic precursors from aggregation and guide them through the mitochondrial intermembrane space.</text>
</comment>
<keyword evidence="7 8" id="KW-1015">Disulfide bond</keyword>
<evidence type="ECO:0000256" key="8">
    <source>
        <dbReference type="RuleBase" id="RU367043"/>
    </source>
</evidence>
<keyword evidence="6 8" id="KW-0496">Mitochondrion</keyword>
<evidence type="ECO:0000256" key="3">
    <source>
        <dbReference type="ARBA" id="ARBA00022833"/>
    </source>
</evidence>
<evidence type="ECO:0000256" key="5">
    <source>
        <dbReference type="ARBA" id="ARBA00023010"/>
    </source>
</evidence>
<evidence type="ECO:0000256" key="6">
    <source>
        <dbReference type="ARBA" id="ARBA00023128"/>
    </source>
</evidence>
<dbReference type="GO" id="GO:0046872">
    <property type="term" value="F:metal ion binding"/>
    <property type="evidence" value="ECO:0007669"/>
    <property type="project" value="UniProtKB-KW"/>
</dbReference>
<feature type="domain" description="Tim10-like" evidence="9">
    <location>
        <begin position="13"/>
        <end position="71"/>
    </location>
</feature>
<dbReference type="InterPro" id="IPR035427">
    <property type="entry name" value="Tim10-like_dom_sf"/>
</dbReference>
<name>A0A6F9DUZ8_9ASCI</name>
<comment type="subunit">
    <text evidence="8">Heterohexamer.</text>
</comment>
<organism evidence="10">
    <name type="scientific">Phallusia mammillata</name>
    <dbReference type="NCBI Taxonomy" id="59560"/>
    <lineage>
        <taxon>Eukaryota</taxon>
        <taxon>Metazoa</taxon>
        <taxon>Chordata</taxon>
        <taxon>Tunicata</taxon>
        <taxon>Ascidiacea</taxon>
        <taxon>Phlebobranchia</taxon>
        <taxon>Ascidiidae</taxon>
        <taxon>Phallusia</taxon>
    </lineage>
</organism>
<dbReference type="PANTHER" id="PTHR13172">
    <property type="entry name" value="MITOCHONDRIAL IMPORT INNER MEMBRANE TRANSLOCASE SUBUNIT TIM9B"/>
    <property type="match status" value="1"/>
</dbReference>
<dbReference type="SUPFAM" id="SSF144122">
    <property type="entry name" value="Tim10-like"/>
    <property type="match status" value="1"/>
</dbReference>
<dbReference type="InterPro" id="IPR004217">
    <property type="entry name" value="Tim10-like"/>
</dbReference>
<keyword evidence="1 8" id="KW-0813">Transport</keyword>
<evidence type="ECO:0000259" key="9">
    <source>
        <dbReference type="Pfam" id="PF02953"/>
    </source>
</evidence>
<dbReference type="Pfam" id="PF02953">
    <property type="entry name" value="zf-Tim10_DDP"/>
    <property type="match status" value="1"/>
</dbReference>
<protein>
    <recommendedName>
        <fullName evidence="8">Mitochondrial import inner membrane translocase subunit</fullName>
    </recommendedName>
</protein>
<reference evidence="10" key="1">
    <citation type="submission" date="2020-04" db="EMBL/GenBank/DDBJ databases">
        <authorList>
            <person name="Neveu A P."/>
        </authorList>
    </citation>
    <scope>NUCLEOTIDE SEQUENCE</scope>
    <source>
        <tissue evidence="10">Whole embryo</tissue>
    </source>
</reference>